<sequence>MHDLGAFGLTTLPPEPPLPDYCYQGRCPQTGLVLRLPRTALAAAIAQGLMGQLQAEDPPELEGKMYGVLVVTTAQGQWGVLKAFSGLRRGQAVQPGWVPPIPGRSAVAGSEAETLAALERLKQELAAIDDHPAWDQEAALVQSFGAERQALAEGHRRDKLQRHQHRHQLQATLQGSALTTALAQLDRQSQGEKGDRRRLKHQQDQALAPVQAQTAALADRRQTLRQERKRLSRRLQQQLHATYALTNFAGLSQSLAAIVQGQGIPTGTGDCCAPKLLHAAATLGLRPRGLAEFWWGPATGGRRSGQFYGACGDRCQPIMGFLLSGLEVDGDRPDRQARGEIHRLDRLSLDPLSLDRLSLDRLSLDRLSLAAPTSAAPTSAAPTSAALRLGHDIAQDLGENPSDSERDSLENSDLERLYDDHWLLVINKPAGLLSLPGRTCWDSVLSRLRCQEPDALDLRTVHRLDQATSGLLLLARDRVTHRALSQQFQQRQVQKTYGALLSGLLPGLLPGLLDPREGLIDLPLGSSATDRPRQRVDFSQGKASQTRFRLLGQTQGYSRVEFQPLTGRTHQLRVHAADPRGLGLPILGDRLYGSGEYGSGEYGSGQYGSGEYGSGEYGSGQTAVGRGQDWPGGDRLHLHSQGLTFIHPHTGEAIVLHCPTPF</sequence>
<name>A0A0M2PZX9_PROHO</name>
<evidence type="ECO:0000313" key="7">
    <source>
        <dbReference type="EMBL" id="KKJ01720.1"/>
    </source>
</evidence>
<dbReference type="PROSITE" id="PS01129">
    <property type="entry name" value="PSI_RLU"/>
    <property type="match status" value="1"/>
</dbReference>
<dbReference type="Gene3D" id="3.30.2350.10">
    <property type="entry name" value="Pseudouridine synthase"/>
    <property type="match status" value="1"/>
</dbReference>
<feature type="domain" description="Pseudouridine synthase RsuA/RluA-like" evidence="6">
    <location>
        <begin position="423"/>
        <end position="577"/>
    </location>
</feature>
<evidence type="ECO:0000313" key="8">
    <source>
        <dbReference type="Proteomes" id="UP000034681"/>
    </source>
</evidence>
<organism evidence="7 8">
    <name type="scientific">Prochlorothrix hollandica PCC 9006 = CALU 1027</name>
    <dbReference type="NCBI Taxonomy" id="317619"/>
    <lineage>
        <taxon>Bacteria</taxon>
        <taxon>Bacillati</taxon>
        <taxon>Cyanobacteriota</taxon>
        <taxon>Cyanophyceae</taxon>
        <taxon>Prochlorotrichales</taxon>
        <taxon>Prochlorotrichaceae</taxon>
        <taxon>Prochlorothrix</taxon>
    </lineage>
</organism>
<evidence type="ECO:0000256" key="3">
    <source>
        <dbReference type="ARBA" id="ARBA00033164"/>
    </source>
</evidence>
<keyword evidence="8" id="KW-1185">Reference proteome</keyword>
<evidence type="ECO:0000256" key="2">
    <source>
        <dbReference type="ARBA" id="ARBA00031870"/>
    </source>
</evidence>
<dbReference type="InterPro" id="IPR050188">
    <property type="entry name" value="RluA_PseudoU_synthase"/>
</dbReference>
<protein>
    <recommendedName>
        <fullName evidence="2">RNA pseudouridylate synthase</fullName>
    </recommendedName>
    <alternativeName>
        <fullName evidence="3">RNA-uridine isomerase</fullName>
    </alternativeName>
</protein>
<dbReference type="AlphaFoldDB" id="A0A0M2PZX9"/>
<dbReference type="InterPro" id="IPR006145">
    <property type="entry name" value="PsdUridine_synth_RsuA/RluA"/>
</dbReference>
<dbReference type="SUPFAM" id="SSF55120">
    <property type="entry name" value="Pseudouridine synthase"/>
    <property type="match status" value="1"/>
</dbReference>
<feature type="coiled-coil region" evidence="4">
    <location>
        <begin position="214"/>
        <end position="241"/>
    </location>
</feature>
<keyword evidence="4" id="KW-0175">Coiled coil</keyword>
<reference evidence="7" key="1">
    <citation type="submission" date="2012-04" db="EMBL/GenBank/DDBJ databases">
        <authorList>
            <person name="Borisov I.G."/>
            <person name="Ivanikova N.V."/>
            <person name="Pinevich A.V."/>
        </authorList>
    </citation>
    <scope>NUCLEOTIDE SEQUENCE</scope>
    <source>
        <strain evidence="7">CALU 1027</strain>
    </source>
</reference>
<proteinExistence type="predicted"/>
<dbReference type="CDD" id="cd02869">
    <property type="entry name" value="PseudoU_synth_RluA_like"/>
    <property type="match status" value="1"/>
</dbReference>
<dbReference type="GO" id="GO:0140098">
    <property type="term" value="F:catalytic activity, acting on RNA"/>
    <property type="evidence" value="ECO:0007669"/>
    <property type="project" value="UniProtKB-ARBA"/>
</dbReference>
<evidence type="ECO:0000256" key="4">
    <source>
        <dbReference type="SAM" id="Coils"/>
    </source>
</evidence>
<evidence type="ECO:0000256" key="5">
    <source>
        <dbReference type="SAM" id="MobiDB-lite"/>
    </source>
</evidence>
<dbReference type="Pfam" id="PF00849">
    <property type="entry name" value="PseudoU_synth_2"/>
    <property type="match status" value="1"/>
</dbReference>
<dbReference type="InterPro" id="IPR020103">
    <property type="entry name" value="PsdUridine_synth_cat_dom_sf"/>
</dbReference>
<comment type="caution">
    <text evidence="7">The sequence shown here is derived from an EMBL/GenBank/DDBJ whole genome shotgun (WGS) entry which is preliminary data.</text>
</comment>
<gene>
    <name evidence="7" type="ORF">PROH_04715</name>
</gene>
<feature type="region of interest" description="Disordered" evidence="5">
    <location>
        <begin position="186"/>
        <end position="205"/>
    </location>
</feature>
<dbReference type="Proteomes" id="UP000034681">
    <property type="component" value="Unassembled WGS sequence"/>
</dbReference>
<dbReference type="GO" id="GO:0009982">
    <property type="term" value="F:pseudouridine synthase activity"/>
    <property type="evidence" value="ECO:0007669"/>
    <property type="project" value="InterPro"/>
</dbReference>
<dbReference type="PANTHER" id="PTHR21600:SF89">
    <property type="entry name" value="RIBOSOMAL LARGE SUBUNIT PSEUDOURIDINE SYNTHASE A"/>
    <property type="match status" value="1"/>
</dbReference>
<dbReference type="EMBL" id="AJTX02000002">
    <property type="protein sequence ID" value="KKJ01720.1"/>
    <property type="molecule type" value="Genomic_DNA"/>
</dbReference>
<dbReference type="GO" id="GO:0000455">
    <property type="term" value="P:enzyme-directed rRNA pseudouridine synthesis"/>
    <property type="evidence" value="ECO:0007669"/>
    <property type="project" value="TreeGrafter"/>
</dbReference>
<evidence type="ECO:0000259" key="6">
    <source>
        <dbReference type="Pfam" id="PF00849"/>
    </source>
</evidence>
<evidence type="ECO:0000256" key="1">
    <source>
        <dbReference type="ARBA" id="ARBA00000073"/>
    </source>
</evidence>
<accession>A0A0M2PZX9</accession>
<dbReference type="GO" id="GO:0003723">
    <property type="term" value="F:RNA binding"/>
    <property type="evidence" value="ECO:0007669"/>
    <property type="project" value="InterPro"/>
</dbReference>
<dbReference type="PANTHER" id="PTHR21600">
    <property type="entry name" value="MITOCHONDRIAL RNA PSEUDOURIDINE SYNTHASE"/>
    <property type="match status" value="1"/>
</dbReference>
<dbReference type="InterPro" id="IPR006224">
    <property type="entry name" value="PsdUridine_synth_RluA-like_CS"/>
</dbReference>
<dbReference type="STRING" id="317619.GCA_000332315_04226"/>
<comment type="catalytic activity">
    <reaction evidence="1">
        <text>a uridine in RNA = a pseudouridine in RNA</text>
        <dbReference type="Rhea" id="RHEA:48348"/>
        <dbReference type="Rhea" id="RHEA-COMP:12068"/>
        <dbReference type="Rhea" id="RHEA-COMP:12069"/>
        <dbReference type="ChEBI" id="CHEBI:65314"/>
        <dbReference type="ChEBI" id="CHEBI:65315"/>
    </reaction>
</comment>
<dbReference type="eggNOG" id="COG0564">
    <property type="taxonomic scope" value="Bacteria"/>
</dbReference>